<keyword evidence="2 4" id="KW-0119">Carbohydrate metabolism</keyword>
<evidence type="ECO:0000256" key="3">
    <source>
        <dbReference type="ARBA" id="ARBA00023326"/>
    </source>
</evidence>
<gene>
    <name evidence="5" type="ORF">EVOR1521_LOCUS31591</name>
</gene>
<dbReference type="Pfam" id="PF01373">
    <property type="entry name" value="Glyco_hydro_14"/>
    <property type="match status" value="1"/>
</dbReference>
<evidence type="ECO:0000256" key="2">
    <source>
        <dbReference type="ARBA" id="ARBA00023277"/>
    </source>
</evidence>
<comment type="catalytic activity">
    <reaction evidence="4">
        <text>Hydrolysis of (1-&gt;4)-alpha-D-glucosidic linkages in polysaccharides so as to remove successive maltose units from the non-reducing ends of the chains.</text>
        <dbReference type="EC" id="3.2.1.2"/>
    </reaction>
</comment>
<dbReference type="Gene3D" id="3.20.20.80">
    <property type="entry name" value="Glycosidases"/>
    <property type="match status" value="1"/>
</dbReference>
<protein>
    <recommendedName>
        <fullName evidence="4">Beta-amylase</fullName>
        <ecNumber evidence="4">3.2.1.2</ecNumber>
    </recommendedName>
</protein>
<dbReference type="PANTHER" id="PTHR31352">
    <property type="entry name" value="BETA-AMYLASE 1, CHLOROPLASTIC"/>
    <property type="match status" value="1"/>
</dbReference>
<comment type="caution">
    <text evidence="5">The sequence shown here is derived from an EMBL/GenBank/DDBJ whole genome shotgun (WGS) entry which is preliminary data.</text>
</comment>
<sequence>MYADWMEAFKAEFHHDLGRSKTIVDIMVGLGTDGELKYPSYENGNPEDPWQFPGIGEFQCYDPHARRSLQRAAEKARVPWTEPPKPEVTGTYNSLWNDTVFFTEGYKTPRGKFFLSWYAGSLYQHAHEVLRKARHIFGCSVHLTAKVSGVHWMYKTPSHAAEVTAGYYNANDHTPYVQLATIFHEFGARFDFTCMEMTDAAQPAAAFSGPQELVGQVITATRQVGTSLTGENALATYNTAGYNQMLVNKPALLSLTYLRLGQTLMEEENLRRFSEFVRAMQAPEFITPYSLE</sequence>
<dbReference type="GO" id="GO:0016161">
    <property type="term" value="F:beta-amylase activity"/>
    <property type="evidence" value="ECO:0007669"/>
    <property type="project" value="UniProtKB-EC"/>
</dbReference>
<keyword evidence="3 4" id="KW-0624">Polysaccharide degradation</keyword>
<dbReference type="InterPro" id="IPR017853">
    <property type="entry name" value="GH"/>
</dbReference>
<proteinExistence type="inferred from homology"/>
<evidence type="ECO:0000313" key="5">
    <source>
        <dbReference type="EMBL" id="CAJ1410861.1"/>
    </source>
</evidence>
<dbReference type="SUPFAM" id="SSF51445">
    <property type="entry name" value="(Trans)glycosidases"/>
    <property type="match status" value="1"/>
</dbReference>
<evidence type="ECO:0000313" key="6">
    <source>
        <dbReference type="Proteomes" id="UP001178507"/>
    </source>
</evidence>
<dbReference type="AlphaFoldDB" id="A0AA36JSA7"/>
<dbReference type="PANTHER" id="PTHR31352:SF1">
    <property type="entry name" value="BETA-AMYLASE 3, CHLOROPLASTIC"/>
    <property type="match status" value="1"/>
</dbReference>
<evidence type="ECO:0000256" key="4">
    <source>
        <dbReference type="RuleBase" id="RU000509"/>
    </source>
</evidence>
<evidence type="ECO:0000256" key="1">
    <source>
        <dbReference type="ARBA" id="ARBA00005652"/>
    </source>
</evidence>
<dbReference type="PRINTS" id="PR00750">
    <property type="entry name" value="BETAAMYLASE"/>
</dbReference>
<dbReference type="EC" id="3.2.1.2" evidence="4"/>
<accession>A0AA36JSA7</accession>
<name>A0AA36JSA7_9DINO</name>
<dbReference type="EMBL" id="CAUJNA010003843">
    <property type="protein sequence ID" value="CAJ1410861.1"/>
    <property type="molecule type" value="Genomic_DNA"/>
</dbReference>
<keyword evidence="4" id="KW-0326">Glycosidase</keyword>
<keyword evidence="4" id="KW-0378">Hydrolase</keyword>
<dbReference type="GO" id="GO:0000272">
    <property type="term" value="P:polysaccharide catabolic process"/>
    <property type="evidence" value="ECO:0007669"/>
    <property type="project" value="UniProtKB-KW"/>
</dbReference>
<comment type="similarity">
    <text evidence="1 4">Belongs to the glycosyl hydrolase 14 family.</text>
</comment>
<reference evidence="5" key="1">
    <citation type="submission" date="2023-08" db="EMBL/GenBank/DDBJ databases">
        <authorList>
            <person name="Chen Y."/>
            <person name="Shah S."/>
            <person name="Dougan E. K."/>
            <person name="Thang M."/>
            <person name="Chan C."/>
        </authorList>
    </citation>
    <scope>NUCLEOTIDE SEQUENCE</scope>
</reference>
<keyword evidence="6" id="KW-1185">Reference proteome</keyword>
<organism evidence="5 6">
    <name type="scientific">Effrenium voratum</name>
    <dbReference type="NCBI Taxonomy" id="2562239"/>
    <lineage>
        <taxon>Eukaryota</taxon>
        <taxon>Sar</taxon>
        <taxon>Alveolata</taxon>
        <taxon>Dinophyceae</taxon>
        <taxon>Suessiales</taxon>
        <taxon>Symbiodiniaceae</taxon>
        <taxon>Effrenium</taxon>
    </lineage>
</organism>
<dbReference type="Proteomes" id="UP001178507">
    <property type="component" value="Unassembled WGS sequence"/>
</dbReference>
<dbReference type="InterPro" id="IPR001554">
    <property type="entry name" value="Glyco_hydro_14"/>
</dbReference>